<evidence type="ECO:0000313" key="3">
    <source>
        <dbReference type="Proteomes" id="UP000095598"/>
    </source>
</evidence>
<sequence>MNMWTRSELKERGKAALHRNYWIVVLATLVVTALTGGTGNAAGNGSLQEGSNIAAGNGDAASNLIQTLFSFFGVAGDMIYKNLIGPMYNGMYVSFILILIITAFSVGLLFKIFVGNLFEVGGCRFYEENSEHKTRIALIVDGFLNGAYLRNVATIFCRDLYTVLWTLCLIIPGIVKSYEYKMIPYILAENPRISRKRAFEISKNMMDGEKWNAFVLDLSFIGWNLLSTITFGIVGVLYVNPYVNTTWAEFYKVMRKNALETGNATREELIGLRKEADI</sequence>
<feature type="transmembrane region" description="Helical" evidence="1">
    <location>
        <begin position="21"/>
        <end position="43"/>
    </location>
</feature>
<feature type="transmembrane region" description="Helical" evidence="1">
    <location>
        <begin position="92"/>
        <end position="114"/>
    </location>
</feature>
<reference evidence="2 3" key="1">
    <citation type="submission" date="2015-09" db="EMBL/GenBank/DDBJ databases">
        <authorList>
            <consortium name="Pathogen Informatics"/>
        </authorList>
    </citation>
    <scope>NUCLEOTIDE SEQUENCE [LARGE SCALE GENOMIC DNA]</scope>
    <source>
        <strain evidence="2 3">2789STDY5608868</strain>
    </source>
</reference>
<dbReference type="InterPro" id="IPR010380">
    <property type="entry name" value="DUF975"/>
</dbReference>
<proteinExistence type="predicted"/>
<name>A0A173QTN5_ANAHA</name>
<gene>
    <name evidence="2" type="ORF">ERS852425_00014</name>
</gene>
<dbReference type="AlphaFoldDB" id="A0A173QTN5"/>
<dbReference type="Proteomes" id="UP000095598">
    <property type="component" value="Unassembled WGS sequence"/>
</dbReference>
<dbReference type="EMBL" id="CYXT01000001">
    <property type="protein sequence ID" value="CUM68973.1"/>
    <property type="molecule type" value="Genomic_DNA"/>
</dbReference>
<dbReference type="RefSeq" id="WP_055257474.1">
    <property type="nucleotide sequence ID" value="NZ_CYXT01000001.1"/>
</dbReference>
<accession>A0A173QTN5</accession>
<feature type="transmembrane region" description="Helical" evidence="1">
    <location>
        <begin position="213"/>
        <end position="239"/>
    </location>
</feature>
<keyword evidence="1" id="KW-0812">Transmembrane</keyword>
<feature type="transmembrane region" description="Helical" evidence="1">
    <location>
        <begin position="63"/>
        <end position="80"/>
    </location>
</feature>
<dbReference type="PANTHER" id="PTHR40076:SF1">
    <property type="entry name" value="MEMBRANE PROTEIN"/>
    <property type="match status" value="1"/>
</dbReference>
<evidence type="ECO:0000313" key="2">
    <source>
        <dbReference type="EMBL" id="CUM68973.1"/>
    </source>
</evidence>
<evidence type="ECO:0000256" key="1">
    <source>
        <dbReference type="SAM" id="Phobius"/>
    </source>
</evidence>
<organism evidence="2 3">
    <name type="scientific">Anaerostipes hadrus</name>
    <dbReference type="NCBI Taxonomy" id="649756"/>
    <lineage>
        <taxon>Bacteria</taxon>
        <taxon>Bacillati</taxon>
        <taxon>Bacillota</taxon>
        <taxon>Clostridia</taxon>
        <taxon>Lachnospirales</taxon>
        <taxon>Lachnospiraceae</taxon>
        <taxon>Anaerostipes</taxon>
    </lineage>
</organism>
<keyword evidence="1" id="KW-1133">Transmembrane helix</keyword>
<protein>
    <submittedName>
        <fullName evidence="2">Predicted membrane protein</fullName>
    </submittedName>
</protein>
<keyword evidence="1" id="KW-0472">Membrane</keyword>
<dbReference type="Pfam" id="PF06161">
    <property type="entry name" value="DUF975"/>
    <property type="match status" value="1"/>
</dbReference>
<dbReference type="PANTHER" id="PTHR40076">
    <property type="entry name" value="MEMBRANE PROTEIN-RELATED"/>
    <property type="match status" value="1"/>
</dbReference>